<dbReference type="Proteomes" id="UP000291469">
    <property type="component" value="Chromosome"/>
</dbReference>
<name>A0A411YGE8_9ACTN</name>
<dbReference type="KEGG" id="erz:ER308_12230"/>
<protein>
    <submittedName>
        <fullName evidence="1">YbjN domain-containing protein</fullName>
    </submittedName>
</protein>
<keyword evidence="2" id="KW-1185">Reference proteome</keyword>
<dbReference type="RefSeq" id="WP_131155253.1">
    <property type="nucleotide sequence ID" value="NZ_CP036402.1"/>
</dbReference>
<dbReference type="InterPro" id="IPR019660">
    <property type="entry name" value="Put_sensory_transdc_reg_YbjN"/>
</dbReference>
<reference evidence="1 2" key="1">
    <citation type="submission" date="2019-01" db="EMBL/GenBank/DDBJ databases">
        <title>Egibacter rhizosphaerae EGI 80759T.</title>
        <authorList>
            <person name="Chen D.-D."/>
            <person name="Tian Y."/>
            <person name="Jiao J.-Y."/>
            <person name="Zhang X.-T."/>
            <person name="Zhang Y.-G."/>
            <person name="Zhang Y."/>
            <person name="Xiao M."/>
            <person name="Shu W.-S."/>
            <person name="Li W.-J."/>
        </authorList>
    </citation>
    <scope>NUCLEOTIDE SEQUENCE [LARGE SCALE GENOMIC DNA]</scope>
    <source>
        <strain evidence="1 2">EGI 80759</strain>
    </source>
</reference>
<dbReference type="AlphaFoldDB" id="A0A411YGE8"/>
<dbReference type="Gene3D" id="3.30.1460.10">
    <property type="match status" value="1"/>
</dbReference>
<organism evidence="1 2">
    <name type="scientific">Egibacter rhizosphaerae</name>
    <dbReference type="NCBI Taxonomy" id="1670831"/>
    <lineage>
        <taxon>Bacteria</taxon>
        <taxon>Bacillati</taxon>
        <taxon>Actinomycetota</taxon>
        <taxon>Nitriliruptoria</taxon>
        <taxon>Egibacterales</taxon>
        <taxon>Egibacteraceae</taxon>
        <taxon>Egibacter</taxon>
    </lineage>
</organism>
<sequence>MPEDATRDVVAAWVDAQPEDLQATRVSPTGWDLMLAGDHKRTIPVHLELGEHTLTLQSFFMRAPDENAEELYEYLLRRNLRTYALRFALHPDGDVLLVGVLPHTAVTHEELDRLVGQLLTAADEAFVHALRTGFASYIEREQEWRARSGLPRNPIS</sequence>
<proteinExistence type="predicted"/>
<evidence type="ECO:0000313" key="1">
    <source>
        <dbReference type="EMBL" id="QBI20256.1"/>
    </source>
</evidence>
<dbReference type="OrthoDB" id="3212317at2"/>
<accession>A0A411YGE8</accession>
<gene>
    <name evidence="1" type="ORF">ER308_12230</name>
</gene>
<dbReference type="SUPFAM" id="SSF69635">
    <property type="entry name" value="Type III secretory system chaperone-like"/>
    <property type="match status" value="1"/>
</dbReference>
<evidence type="ECO:0000313" key="2">
    <source>
        <dbReference type="Proteomes" id="UP000291469"/>
    </source>
</evidence>
<dbReference type="EMBL" id="CP036402">
    <property type="protein sequence ID" value="QBI20256.1"/>
    <property type="molecule type" value="Genomic_DNA"/>
</dbReference>
<dbReference type="Pfam" id="PF10722">
    <property type="entry name" value="YbjN"/>
    <property type="match status" value="1"/>
</dbReference>